<dbReference type="PANTHER" id="PTHR17630:SF44">
    <property type="entry name" value="PROTEIN AIM2"/>
    <property type="match status" value="1"/>
</dbReference>
<evidence type="ECO:0000313" key="3">
    <source>
        <dbReference type="Proteomes" id="UP000669133"/>
    </source>
</evidence>
<dbReference type="SUPFAM" id="SSF53474">
    <property type="entry name" value="alpha/beta-Hydrolases"/>
    <property type="match status" value="1"/>
</dbReference>
<sequence>MASNPPGKCCTEANLHEGTPIGSFKQIFDLDTYTVGDESLDKIIIIITDIYGNHFKNTQLIADAIAKNGYRVLVPDILNGNPLDTSKENLQDWLKKHTLEITEPIINGFINKVKTELKPQFLGAIGYCFGAKYTIRNMTETGPLDAGAIAHPSFVTIEEVQAIRKPLIISAAETDPIFTTELRHQTEVELAKLDGVRYEITVFSGTSHGFAVKGDLSQPLVKYAKEKALNDQLCFFWSVGLVKSGGKSSL</sequence>
<dbReference type="Pfam" id="PF01738">
    <property type="entry name" value="DLH"/>
    <property type="match status" value="1"/>
</dbReference>
<dbReference type="RefSeq" id="XP_067548080.1">
    <property type="nucleotide sequence ID" value="XM_067692674.1"/>
</dbReference>
<proteinExistence type="predicted"/>
<dbReference type="PANTHER" id="PTHR17630">
    <property type="entry name" value="DIENELACTONE HYDROLASE"/>
    <property type="match status" value="1"/>
</dbReference>
<dbReference type="InterPro" id="IPR029058">
    <property type="entry name" value="AB_hydrolase_fold"/>
</dbReference>
<dbReference type="Gene3D" id="3.40.50.1820">
    <property type="entry name" value="alpha/beta hydrolase"/>
    <property type="match status" value="1"/>
</dbReference>
<dbReference type="OrthoDB" id="17560at2759"/>
<keyword evidence="3" id="KW-1185">Reference proteome</keyword>
<dbReference type="Proteomes" id="UP000669133">
    <property type="component" value="Unassembled WGS sequence"/>
</dbReference>
<evidence type="ECO:0000313" key="2">
    <source>
        <dbReference type="EMBL" id="KAG5418964.1"/>
    </source>
</evidence>
<feature type="domain" description="Dienelactone hydrolase" evidence="1">
    <location>
        <begin position="31"/>
        <end position="237"/>
    </location>
</feature>
<reference evidence="2 3" key="1">
    <citation type="submission" date="2020-12" db="EMBL/GenBank/DDBJ databases">
        <title>Effect of drift, selection, and recombination on the evolution of hybrid genomes in Candida yeast pathogens.</title>
        <authorList>
            <person name="Mixao V."/>
            <person name="Ksiezopolska E."/>
            <person name="Saus E."/>
            <person name="Boekhout T."/>
            <person name="Gacser A."/>
            <person name="Gabaldon T."/>
        </authorList>
    </citation>
    <scope>NUCLEOTIDE SEQUENCE [LARGE SCALE GENOMIC DNA]</scope>
    <source>
        <strain evidence="2 3">BP57</strain>
    </source>
</reference>
<dbReference type="AlphaFoldDB" id="A0A8H7ZEZ4"/>
<evidence type="ECO:0000259" key="1">
    <source>
        <dbReference type="Pfam" id="PF01738"/>
    </source>
</evidence>
<dbReference type="EMBL" id="JAEOAQ010000004">
    <property type="protein sequence ID" value="KAG5418964.1"/>
    <property type="molecule type" value="Genomic_DNA"/>
</dbReference>
<gene>
    <name evidence="2" type="ORF">I9W82_003683</name>
</gene>
<comment type="caution">
    <text evidence="2">The sequence shown here is derived from an EMBL/GenBank/DDBJ whole genome shotgun (WGS) entry which is preliminary data.</text>
</comment>
<dbReference type="GeneID" id="93652312"/>
<organism evidence="2 3">
    <name type="scientific">Candida metapsilosis</name>
    <dbReference type="NCBI Taxonomy" id="273372"/>
    <lineage>
        <taxon>Eukaryota</taxon>
        <taxon>Fungi</taxon>
        <taxon>Dikarya</taxon>
        <taxon>Ascomycota</taxon>
        <taxon>Saccharomycotina</taxon>
        <taxon>Pichiomycetes</taxon>
        <taxon>Debaryomycetaceae</taxon>
        <taxon>Candida/Lodderomyces clade</taxon>
        <taxon>Candida</taxon>
    </lineage>
</organism>
<dbReference type="GO" id="GO:0016787">
    <property type="term" value="F:hydrolase activity"/>
    <property type="evidence" value="ECO:0007669"/>
    <property type="project" value="InterPro"/>
</dbReference>
<protein>
    <recommendedName>
        <fullName evidence="1">Dienelactone hydrolase domain-containing protein</fullName>
    </recommendedName>
</protein>
<dbReference type="InterPro" id="IPR002925">
    <property type="entry name" value="Dienelactn_hydro"/>
</dbReference>
<name>A0A8H7ZEZ4_9ASCO</name>
<accession>A0A8H7ZEZ4</accession>